<dbReference type="GO" id="GO:0003677">
    <property type="term" value="F:DNA binding"/>
    <property type="evidence" value="ECO:0007669"/>
    <property type="project" value="UniProtKB-KW"/>
</dbReference>
<keyword evidence="1" id="KW-0805">Transcription regulation</keyword>
<dbReference type="PROSITE" id="PS52050">
    <property type="entry name" value="WYL"/>
    <property type="match status" value="1"/>
</dbReference>
<keyword evidence="6" id="KW-1185">Reference proteome</keyword>
<sequence length="332" mass="35955">MLETSARLLQLLSLLQLRREWTGAALAERLSITERTVRRDIGKLRTLGYPISASPGIAGGYQLGAGAQLPPLLLDDDEALAVALGLTAVAAGPVTGIGEASVRALAKLEQVLPGRLRPQFSALSQSVSTLSGPPGGVDPKILTSFSSAITEHRILSFRYTAADGASQRRMVEPYRLVSTGRRWYAVAWDLDRSDWRTFRVDRCTSTPAPRARFTPRPLPAPDLAAYVQESITRNPYRYTVVVRLAAPLAAVAGQVPATMATVEADGPGHTIVRGGWDSLDLPLIHLTAWGVPFEILDPPEMRERARRALDLLQHAVEIPPTAESGKSIRPSH</sequence>
<dbReference type="SUPFAM" id="SSF46785">
    <property type="entry name" value="Winged helix' DNA-binding domain"/>
    <property type="match status" value="1"/>
</dbReference>
<evidence type="ECO:0000256" key="3">
    <source>
        <dbReference type="ARBA" id="ARBA00023163"/>
    </source>
</evidence>
<dbReference type="Gene3D" id="1.10.10.10">
    <property type="entry name" value="Winged helix-like DNA-binding domain superfamily/Winged helix DNA-binding domain"/>
    <property type="match status" value="1"/>
</dbReference>
<feature type="domain" description="HTH deoR-type" evidence="4">
    <location>
        <begin position="4"/>
        <end position="59"/>
    </location>
</feature>
<evidence type="ECO:0000313" key="6">
    <source>
        <dbReference type="Proteomes" id="UP000326852"/>
    </source>
</evidence>
<dbReference type="EMBL" id="VTFX01000007">
    <property type="protein sequence ID" value="KAD3436376.1"/>
    <property type="molecule type" value="Genomic_DNA"/>
</dbReference>
<dbReference type="InterPro" id="IPR036390">
    <property type="entry name" value="WH_DNA-bd_sf"/>
</dbReference>
<keyword evidence="2" id="KW-0238">DNA-binding</keyword>
<evidence type="ECO:0000256" key="2">
    <source>
        <dbReference type="ARBA" id="ARBA00023125"/>
    </source>
</evidence>
<evidence type="ECO:0000313" key="5">
    <source>
        <dbReference type="EMBL" id="KAD3436376.1"/>
    </source>
</evidence>
<dbReference type="PROSITE" id="PS51000">
    <property type="entry name" value="HTH_DEOR_2"/>
    <property type="match status" value="1"/>
</dbReference>
<dbReference type="PANTHER" id="PTHR34580:SF3">
    <property type="entry name" value="PROTEIN PAFB"/>
    <property type="match status" value="1"/>
</dbReference>
<dbReference type="Proteomes" id="UP000326852">
    <property type="component" value="Unassembled WGS sequence"/>
</dbReference>
<dbReference type="Pfam" id="PF08279">
    <property type="entry name" value="HTH_11"/>
    <property type="match status" value="1"/>
</dbReference>
<organism evidence="5 6">
    <name type="scientific">Arthrobacter yangruifuii</name>
    <dbReference type="NCBI Taxonomy" id="2606616"/>
    <lineage>
        <taxon>Bacteria</taxon>
        <taxon>Bacillati</taxon>
        <taxon>Actinomycetota</taxon>
        <taxon>Actinomycetes</taxon>
        <taxon>Micrococcales</taxon>
        <taxon>Micrococcaceae</taxon>
        <taxon>Arthrobacter</taxon>
    </lineage>
</organism>
<dbReference type="GO" id="GO:0003700">
    <property type="term" value="F:DNA-binding transcription factor activity"/>
    <property type="evidence" value="ECO:0007669"/>
    <property type="project" value="InterPro"/>
</dbReference>
<evidence type="ECO:0000259" key="4">
    <source>
        <dbReference type="PROSITE" id="PS51000"/>
    </source>
</evidence>
<dbReference type="InterPro" id="IPR018356">
    <property type="entry name" value="Tscrpt_reg_HTH_DeoR_CS"/>
</dbReference>
<dbReference type="InterPro" id="IPR013196">
    <property type="entry name" value="HTH_11"/>
</dbReference>
<dbReference type="Pfam" id="PF13280">
    <property type="entry name" value="WYL"/>
    <property type="match status" value="1"/>
</dbReference>
<dbReference type="InterPro" id="IPR026881">
    <property type="entry name" value="WYL_dom"/>
</dbReference>
<keyword evidence="3" id="KW-0804">Transcription</keyword>
<comment type="caution">
    <text evidence="5">The sequence shown here is derived from an EMBL/GenBank/DDBJ whole genome shotgun (WGS) entry which is preliminary data.</text>
</comment>
<proteinExistence type="predicted"/>
<protein>
    <submittedName>
        <fullName evidence="5">WYL domain-containing protein</fullName>
    </submittedName>
</protein>
<gene>
    <name evidence="5" type="ORF">GD627_16395</name>
</gene>
<dbReference type="InterPro" id="IPR051534">
    <property type="entry name" value="CBASS_pafABC_assoc_protein"/>
</dbReference>
<dbReference type="Pfam" id="PF25583">
    <property type="entry name" value="WCX"/>
    <property type="match status" value="1"/>
</dbReference>
<dbReference type="RefSeq" id="WP_152273427.1">
    <property type="nucleotide sequence ID" value="NZ_VTFX01000007.1"/>
</dbReference>
<dbReference type="AlphaFoldDB" id="A0A5N6ME17"/>
<name>A0A5N6ME17_9MICC</name>
<accession>A0A5N6ME17</accession>
<evidence type="ECO:0000256" key="1">
    <source>
        <dbReference type="ARBA" id="ARBA00023015"/>
    </source>
</evidence>
<dbReference type="PROSITE" id="PS00894">
    <property type="entry name" value="HTH_DEOR_1"/>
    <property type="match status" value="1"/>
</dbReference>
<dbReference type="InterPro" id="IPR036388">
    <property type="entry name" value="WH-like_DNA-bd_sf"/>
</dbReference>
<dbReference type="SMART" id="SM00420">
    <property type="entry name" value="HTH_DEOR"/>
    <property type="match status" value="1"/>
</dbReference>
<reference evidence="5 6" key="1">
    <citation type="submission" date="2019-08" db="EMBL/GenBank/DDBJ databases">
        <title>Arthrobacter sp. nov., isolated from plateau pika and Tibetan wild ass.</title>
        <authorList>
            <person name="Ge Y."/>
        </authorList>
    </citation>
    <scope>NUCLEOTIDE SEQUENCE [LARGE SCALE GENOMIC DNA]</scope>
    <source>
        <strain evidence="5 6">785</strain>
    </source>
</reference>
<dbReference type="PANTHER" id="PTHR34580">
    <property type="match status" value="1"/>
</dbReference>
<dbReference type="InterPro" id="IPR057727">
    <property type="entry name" value="WCX_dom"/>
</dbReference>
<dbReference type="InterPro" id="IPR001034">
    <property type="entry name" value="DeoR_HTH"/>
</dbReference>